<sequence>MKLFAVSVVIPVYNKYYFLERSLNSLKKQTIQNFEIIYIDDCSTDNSLTFLLDEMKQNPNIRVIQHTYNQGTCASRNQAVLASRGDYIMSLDPDDEYFPDSIENSYKNAIKYDADVLEFKIFVTTTTKNFTLKTCRNNFNDNTYMLTNLQEFNYYRTNWNVCKKIIRGSIYHQAVNLIIPFVENKRICNGEDLLHNGVIFILMKNYICGHFYAYLYYKGLEGSAFKTGYDSRKQSAIQSRTSKLLAHYFYLNRNDLSKCSLKDFLKDNNNRIMYENVLDIVRKPIKNCISNIPDIKCKEFIKSGYCLLERN</sequence>
<dbReference type="Proteomes" id="UP001470230">
    <property type="component" value="Unassembled WGS sequence"/>
</dbReference>
<gene>
    <name evidence="3" type="ORF">M9Y10_030959</name>
</gene>
<dbReference type="PANTHER" id="PTHR43685:SF2">
    <property type="entry name" value="GLYCOSYLTRANSFERASE 2-LIKE DOMAIN-CONTAINING PROTEIN"/>
    <property type="match status" value="1"/>
</dbReference>
<dbReference type="SUPFAM" id="SSF53448">
    <property type="entry name" value="Nucleotide-diphospho-sugar transferases"/>
    <property type="match status" value="1"/>
</dbReference>
<dbReference type="InterPro" id="IPR029044">
    <property type="entry name" value="Nucleotide-diphossugar_trans"/>
</dbReference>
<keyword evidence="4" id="KW-1185">Reference proteome</keyword>
<comment type="function">
    <text evidence="1">Dolichyl-phosphate beta-glucosyltransferase involved in the glycosylation of glycoproteins through the synthesis of dolichyl beta-D-glucosyl phosphate which serves as a sugar donor for transfer of three glucose residues to the Man-9-GlcNAc-2-PP-dolichol precursor to N-glycans.</text>
</comment>
<dbReference type="PANTHER" id="PTHR43685">
    <property type="entry name" value="GLYCOSYLTRANSFERASE"/>
    <property type="match status" value="1"/>
</dbReference>
<evidence type="ECO:0000313" key="3">
    <source>
        <dbReference type="EMBL" id="KAK8840398.1"/>
    </source>
</evidence>
<dbReference type="InterPro" id="IPR001173">
    <property type="entry name" value="Glyco_trans_2-like"/>
</dbReference>
<dbReference type="InterPro" id="IPR050834">
    <property type="entry name" value="Glycosyltransf_2"/>
</dbReference>
<evidence type="ECO:0000313" key="4">
    <source>
        <dbReference type="Proteomes" id="UP001470230"/>
    </source>
</evidence>
<dbReference type="EMBL" id="JAPFFF010000047">
    <property type="protein sequence ID" value="KAK8840398.1"/>
    <property type="molecule type" value="Genomic_DNA"/>
</dbReference>
<dbReference type="Gene3D" id="3.90.550.10">
    <property type="entry name" value="Spore Coat Polysaccharide Biosynthesis Protein SpsA, Chain A"/>
    <property type="match status" value="1"/>
</dbReference>
<dbReference type="Pfam" id="PF00535">
    <property type="entry name" value="Glycos_transf_2"/>
    <property type="match status" value="1"/>
</dbReference>
<evidence type="ECO:0000256" key="1">
    <source>
        <dbReference type="ARBA" id="ARBA00003301"/>
    </source>
</evidence>
<evidence type="ECO:0000259" key="2">
    <source>
        <dbReference type="Pfam" id="PF00535"/>
    </source>
</evidence>
<dbReference type="CDD" id="cd00761">
    <property type="entry name" value="Glyco_tranf_GTA_type"/>
    <property type="match status" value="1"/>
</dbReference>
<name>A0ABR2H2I2_9EUKA</name>
<feature type="domain" description="Glycosyltransferase 2-like" evidence="2">
    <location>
        <begin position="7"/>
        <end position="134"/>
    </location>
</feature>
<reference evidence="3 4" key="1">
    <citation type="submission" date="2024-04" db="EMBL/GenBank/DDBJ databases">
        <title>Tritrichomonas musculus Genome.</title>
        <authorList>
            <person name="Alves-Ferreira E."/>
            <person name="Grigg M."/>
            <person name="Lorenzi H."/>
            <person name="Galac M."/>
        </authorList>
    </citation>
    <scope>NUCLEOTIDE SEQUENCE [LARGE SCALE GENOMIC DNA]</scope>
    <source>
        <strain evidence="3 4">EAF2021</strain>
    </source>
</reference>
<comment type="caution">
    <text evidence="3">The sequence shown here is derived from an EMBL/GenBank/DDBJ whole genome shotgun (WGS) entry which is preliminary data.</text>
</comment>
<proteinExistence type="predicted"/>
<organism evidence="3 4">
    <name type="scientific">Tritrichomonas musculus</name>
    <dbReference type="NCBI Taxonomy" id="1915356"/>
    <lineage>
        <taxon>Eukaryota</taxon>
        <taxon>Metamonada</taxon>
        <taxon>Parabasalia</taxon>
        <taxon>Tritrichomonadida</taxon>
        <taxon>Tritrichomonadidae</taxon>
        <taxon>Tritrichomonas</taxon>
    </lineage>
</organism>
<accession>A0ABR2H2I2</accession>
<protein>
    <recommendedName>
        <fullName evidence="2">Glycosyltransferase 2-like domain-containing protein</fullName>
    </recommendedName>
</protein>